<feature type="domain" description="RRM" evidence="6">
    <location>
        <begin position="337"/>
        <end position="414"/>
    </location>
</feature>
<dbReference type="InterPro" id="IPR006509">
    <property type="entry name" value="RBM39_SF"/>
</dbReference>
<dbReference type="GO" id="GO:0005634">
    <property type="term" value="C:nucleus"/>
    <property type="evidence" value="ECO:0007669"/>
    <property type="project" value="InterPro"/>
</dbReference>
<dbReference type="InterPro" id="IPR035979">
    <property type="entry name" value="RBD_domain_sf"/>
</dbReference>
<gene>
    <name evidence="7" type="ORF">INT43_003416</name>
</gene>
<dbReference type="AlphaFoldDB" id="A0A8H7UFP0"/>
<feature type="compositionally biased region" description="Basic residues" evidence="5">
    <location>
        <begin position="200"/>
        <end position="225"/>
    </location>
</feature>
<protein>
    <recommendedName>
        <fullName evidence="6">RRM domain-containing protein</fullName>
    </recommendedName>
</protein>
<comment type="caution">
    <text evidence="7">The sequence shown here is derived from an EMBL/GenBank/DDBJ whole genome shotgun (WGS) entry which is preliminary data.</text>
</comment>
<feature type="region of interest" description="Disordered" evidence="5">
    <location>
        <begin position="100"/>
        <end position="238"/>
    </location>
</feature>
<evidence type="ECO:0000256" key="1">
    <source>
        <dbReference type="ARBA" id="ARBA00022553"/>
    </source>
</evidence>
<name>A0A8H7UFP0_MORIS</name>
<dbReference type="CDD" id="cd12283">
    <property type="entry name" value="RRM1_RBM39_like"/>
    <property type="match status" value="1"/>
</dbReference>
<evidence type="ECO:0000259" key="6">
    <source>
        <dbReference type="PROSITE" id="PS50102"/>
    </source>
</evidence>
<feature type="compositionally biased region" description="Polar residues" evidence="5">
    <location>
        <begin position="7"/>
        <end position="17"/>
    </location>
</feature>
<proteinExistence type="predicted"/>
<dbReference type="PROSITE" id="PS50102">
    <property type="entry name" value="RRM"/>
    <property type="match status" value="3"/>
</dbReference>
<feature type="compositionally biased region" description="Low complexity" evidence="5">
    <location>
        <begin position="22"/>
        <end position="36"/>
    </location>
</feature>
<feature type="domain" description="RRM" evidence="6">
    <location>
        <begin position="478"/>
        <end position="556"/>
    </location>
</feature>
<keyword evidence="1" id="KW-0597">Phosphoprotein</keyword>
<dbReference type="InterPro" id="IPR029123">
    <property type="entry name" value="RBM39_linker"/>
</dbReference>
<feature type="region of interest" description="Disordered" evidence="5">
    <location>
        <begin position="1"/>
        <end position="83"/>
    </location>
</feature>
<dbReference type="OrthoDB" id="5411533at2759"/>
<feature type="compositionally biased region" description="Basic and acidic residues" evidence="5">
    <location>
        <begin position="177"/>
        <end position="199"/>
    </location>
</feature>
<evidence type="ECO:0000313" key="7">
    <source>
        <dbReference type="EMBL" id="KAG2178163.1"/>
    </source>
</evidence>
<dbReference type="SUPFAM" id="SSF54928">
    <property type="entry name" value="RNA-binding domain, RBD"/>
    <property type="match status" value="2"/>
</dbReference>
<dbReference type="CDD" id="cd12285">
    <property type="entry name" value="RRM3_RBM39_like"/>
    <property type="match status" value="1"/>
</dbReference>
<dbReference type="Gene3D" id="3.30.70.330">
    <property type="match status" value="3"/>
</dbReference>
<accession>A0A8H7UFP0</accession>
<dbReference type="Proteomes" id="UP000654370">
    <property type="component" value="Unassembled WGS sequence"/>
</dbReference>
<evidence type="ECO:0000256" key="3">
    <source>
        <dbReference type="ARBA" id="ARBA00022884"/>
    </source>
</evidence>
<reference evidence="7" key="1">
    <citation type="submission" date="2020-12" db="EMBL/GenBank/DDBJ databases">
        <title>Metabolic potential, ecology and presence of endohyphal bacteria is reflected in genomic diversity of Mucoromycotina.</title>
        <authorList>
            <person name="Muszewska A."/>
            <person name="Okrasinska A."/>
            <person name="Steczkiewicz K."/>
            <person name="Drgas O."/>
            <person name="Orlowska M."/>
            <person name="Perlinska-Lenart U."/>
            <person name="Aleksandrzak-Piekarczyk T."/>
            <person name="Szatraj K."/>
            <person name="Zielenkiewicz U."/>
            <person name="Pilsyk S."/>
            <person name="Malc E."/>
            <person name="Mieczkowski P."/>
            <person name="Kruszewska J.S."/>
            <person name="Biernat P."/>
            <person name="Pawlowska J."/>
        </authorList>
    </citation>
    <scope>NUCLEOTIDE SEQUENCE</scope>
    <source>
        <strain evidence="7">WA0000067209</strain>
    </source>
</reference>
<feature type="compositionally biased region" description="Basic and acidic residues" evidence="5">
    <location>
        <begin position="125"/>
        <end position="136"/>
    </location>
</feature>
<dbReference type="Pfam" id="PF15519">
    <property type="entry name" value="RBM39linker"/>
    <property type="match status" value="1"/>
</dbReference>
<evidence type="ECO:0000256" key="4">
    <source>
        <dbReference type="PROSITE-ProRule" id="PRU00176"/>
    </source>
</evidence>
<dbReference type="InterPro" id="IPR012677">
    <property type="entry name" value="Nucleotide-bd_a/b_plait_sf"/>
</dbReference>
<sequence>MSRDSCNEPSSSQSSVKETSHESTPSTTPITFSPSEPNVPPPSPMTKVSTPNDGERLPVGSGLARGPASESKKKLLSSESFEEDYTCDCRNFQEMDMDVEAMLEAPYQEKPQVEESASHPSNGHSDSRYREDEKRSSSRHSASSRPRSSSRSYRDDYRSDRHRSRSRHSSRRHRSRSRDYRQSDSRERDYYSSRRPDSRSRRRRSRSPRRRSRSRERPDRRRRNRSASPPIPEEERDKRTVFVTQLSVRLENRELEEFFSQAGKVRDAKIILDRNSRRSKGVGYVEFYEEASVQNALAMSGQKLLGIPVQVQVTEAEKNRLAMQAQNAAYGQDISYHRLYVGSIHFKLTEDELRQIFEPFGPIDSINLHTDETGRSRGFAFIQFRNGMDAKQALDKMNGYELAGRNLRVGLVNEKTGTAGNYSLDEEETSGISFNSTSRAELMQKLAARQSDLSPQAPVQKPAPPPPKVNVPTAAATRTIMLNNMFNPAEETEPNWVQELEADIKDECSQYGQILHVNVNDDSLGEVFLKFDNVQSGERAVKALNGRWFGGKQAST</sequence>
<dbReference type="SMART" id="SM00360">
    <property type="entry name" value="RRM"/>
    <property type="match status" value="3"/>
</dbReference>
<feature type="region of interest" description="Disordered" evidence="5">
    <location>
        <begin position="448"/>
        <end position="471"/>
    </location>
</feature>
<dbReference type="GO" id="GO:0006397">
    <property type="term" value="P:mRNA processing"/>
    <property type="evidence" value="ECO:0007669"/>
    <property type="project" value="InterPro"/>
</dbReference>
<dbReference type="NCBIfam" id="TIGR01622">
    <property type="entry name" value="SF-CC1"/>
    <property type="match status" value="1"/>
</dbReference>
<feature type="compositionally biased region" description="Low complexity" evidence="5">
    <location>
        <begin position="139"/>
        <end position="151"/>
    </location>
</feature>
<evidence type="ECO:0000313" key="8">
    <source>
        <dbReference type="Proteomes" id="UP000654370"/>
    </source>
</evidence>
<dbReference type="GO" id="GO:0003723">
    <property type="term" value="F:RNA binding"/>
    <property type="evidence" value="ECO:0007669"/>
    <property type="project" value="UniProtKB-UniRule"/>
</dbReference>
<keyword evidence="3 4" id="KW-0694">RNA-binding</keyword>
<dbReference type="CDD" id="cd12284">
    <property type="entry name" value="RRM2_RBM23_RBM39"/>
    <property type="match status" value="1"/>
</dbReference>
<dbReference type="PANTHER" id="PTHR48036">
    <property type="entry name" value="SPLICING FACTOR (PAD-1), PUTATIVE (AFU_ORTHOLOGUE AFUA_1G15810)-RELATED"/>
    <property type="match status" value="1"/>
</dbReference>
<evidence type="ECO:0000256" key="5">
    <source>
        <dbReference type="SAM" id="MobiDB-lite"/>
    </source>
</evidence>
<organism evidence="7 8">
    <name type="scientific">Mortierella isabellina</name>
    <name type="common">Filamentous fungus</name>
    <name type="synonym">Umbelopsis isabellina</name>
    <dbReference type="NCBI Taxonomy" id="91625"/>
    <lineage>
        <taxon>Eukaryota</taxon>
        <taxon>Fungi</taxon>
        <taxon>Fungi incertae sedis</taxon>
        <taxon>Mucoromycota</taxon>
        <taxon>Mucoromycotina</taxon>
        <taxon>Umbelopsidomycetes</taxon>
        <taxon>Umbelopsidales</taxon>
        <taxon>Umbelopsidaceae</taxon>
        <taxon>Umbelopsis</taxon>
    </lineage>
</organism>
<dbReference type="EMBL" id="JAEPQZ010000008">
    <property type="protein sequence ID" value="KAG2178163.1"/>
    <property type="molecule type" value="Genomic_DNA"/>
</dbReference>
<feature type="compositionally biased region" description="Basic residues" evidence="5">
    <location>
        <begin position="160"/>
        <end position="176"/>
    </location>
</feature>
<dbReference type="Pfam" id="PF00076">
    <property type="entry name" value="RRM_1"/>
    <property type="match status" value="3"/>
</dbReference>
<keyword evidence="8" id="KW-1185">Reference proteome</keyword>
<evidence type="ECO:0000256" key="2">
    <source>
        <dbReference type="ARBA" id="ARBA00022737"/>
    </source>
</evidence>
<dbReference type="InterPro" id="IPR000504">
    <property type="entry name" value="RRM_dom"/>
</dbReference>
<feature type="domain" description="RRM" evidence="6">
    <location>
        <begin position="239"/>
        <end position="316"/>
    </location>
</feature>
<keyword evidence="2" id="KW-0677">Repeat</keyword>